<proteinExistence type="predicted"/>
<dbReference type="eggNOG" id="COG4634">
    <property type="taxonomic scope" value="Bacteria"/>
</dbReference>
<evidence type="ECO:0000259" key="1">
    <source>
        <dbReference type="Pfam" id="PF18480"/>
    </source>
</evidence>
<protein>
    <recommendedName>
        <fullName evidence="1">DUF5615 domain-containing protein</fullName>
    </recommendedName>
</protein>
<dbReference type="Proteomes" id="UP000000374">
    <property type="component" value="Chromosome"/>
</dbReference>
<dbReference type="KEGG" id="vei:Veis_4898"/>
<evidence type="ECO:0000313" key="2">
    <source>
        <dbReference type="EMBL" id="ABM60586.1"/>
    </source>
</evidence>
<dbReference type="InterPro" id="IPR041049">
    <property type="entry name" value="DUF5615"/>
</dbReference>
<gene>
    <name evidence="2" type="ordered locus">Veis_4898</name>
</gene>
<name>A1WSH9_VEREI</name>
<dbReference type="HOGENOM" id="CLU_150003_1_0_4"/>
<dbReference type="GeneID" id="76463159"/>
<dbReference type="RefSeq" id="WP_011812564.1">
    <property type="nucleotide sequence ID" value="NC_008786.1"/>
</dbReference>
<dbReference type="EMBL" id="CP000542">
    <property type="protein sequence ID" value="ABM60586.1"/>
    <property type="molecule type" value="Genomic_DNA"/>
</dbReference>
<feature type="domain" description="DUF5615" evidence="1">
    <location>
        <begin position="1"/>
        <end position="110"/>
    </location>
</feature>
<keyword evidence="3" id="KW-1185">Reference proteome</keyword>
<dbReference type="Pfam" id="PF18480">
    <property type="entry name" value="DUF5615"/>
    <property type="match status" value="1"/>
</dbReference>
<accession>A1WSH9</accession>
<dbReference type="OrthoDB" id="334367at2"/>
<evidence type="ECO:0000313" key="3">
    <source>
        <dbReference type="Proteomes" id="UP000000374"/>
    </source>
</evidence>
<sequence length="124" mass="13318">MKLLVDMNLSPRWVDVLADAGIEAAHWSAVGAFNAQDSEIMAYASASNCVGLTHDLDFGAILAATHGEKPSVVQIRAEDVSPDAIGKQIVIALRQMASELEEGALLTVDPNRTRLRLLPLQLRG</sequence>
<organism evidence="2 3">
    <name type="scientific">Verminephrobacter eiseniae (strain EF01-2)</name>
    <dbReference type="NCBI Taxonomy" id="391735"/>
    <lineage>
        <taxon>Bacteria</taxon>
        <taxon>Pseudomonadati</taxon>
        <taxon>Pseudomonadota</taxon>
        <taxon>Betaproteobacteria</taxon>
        <taxon>Burkholderiales</taxon>
        <taxon>Comamonadaceae</taxon>
        <taxon>Verminephrobacter</taxon>
    </lineage>
</organism>
<dbReference type="STRING" id="391735.Veis_4898"/>
<reference evidence="3" key="1">
    <citation type="submission" date="2006-12" db="EMBL/GenBank/DDBJ databases">
        <title>Complete sequence of chromosome 1 of Verminephrobacter eiseniae EF01-2.</title>
        <authorList>
            <person name="Copeland A."/>
            <person name="Lucas S."/>
            <person name="Lapidus A."/>
            <person name="Barry K."/>
            <person name="Detter J.C."/>
            <person name="Glavina del Rio T."/>
            <person name="Dalin E."/>
            <person name="Tice H."/>
            <person name="Pitluck S."/>
            <person name="Chertkov O."/>
            <person name="Brettin T."/>
            <person name="Bruce D."/>
            <person name="Han C."/>
            <person name="Tapia R."/>
            <person name="Gilna P."/>
            <person name="Schmutz J."/>
            <person name="Larimer F."/>
            <person name="Land M."/>
            <person name="Hauser L."/>
            <person name="Kyrpides N."/>
            <person name="Kim E."/>
            <person name="Stahl D."/>
            <person name="Richardson P."/>
        </authorList>
    </citation>
    <scope>NUCLEOTIDE SEQUENCE [LARGE SCALE GENOMIC DNA]</scope>
    <source>
        <strain evidence="3">EF01-2</strain>
    </source>
</reference>
<dbReference type="AlphaFoldDB" id="A1WSH9"/>